<dbReference type="EMBL" id="JBHTCO010000013">
    <property type="protein sequence ID" value="MFC7393438.1"/>
    <property type="molecule type" value="Genomic_DNA"/>
</dbReference>
<comment type="similarity">
    <text evidence="2">Belongs to the SspH family.</text>
</comment>
<gene>
    <name evidence="4" type="ORF">ACFQRG_10770</name>
</gene>
<dbReference type="RefSeq" id="WP_380965937.1">
    <property type="nucleotide sequence ID" value="NZ_JBHTCO010000013.1"/>
</dbReference>
<reference evidence="5" key="1">
    <citation type="journal article" date="2019" name="Int. J. Syst. Evol. Microbiol.">
        <title>The Global Catalogue of Microorganisms (GCM) 10K type strain sequencing project: providing services to taxonomists for standard genome sequencing and annotation.</title>
        <authorList>
            <consortium name="The Broad Institute Genomics Platform"/>
            <consortium name="The Broad Institute Genome Sequencing Center for Infectious Disease"/>
            <person name="Wu L."/>
            <person name="Ma J."/>
        </authorList>
    </citation>
    <scope>NUCLEOTIDE SEQUENCE [LARGE SCALE GENOMIC DNA]</scope>
    <source>
        <strain evidence="5">CGMCC 1.16305</strain>
    </source>
</reference>
<comment type="subcellular location">
    <subcellularLocation>
        <location evidence="1">Spore core</location>
    </subcellularLocation>
</comment>
<keyword evidence="5" id="KW-1185">Reference proteome</keyword>
<sequence>MEAKRVKQILSSPADIDVKYHDVSVWIDKLNEDERTATVHLLHGPLEEHTVVEISELEEEHTITEVSE</sequence>
<organism evidence="4 5">
    <name type="scientific">Scopulibacillus cellulosilyticus</name>
    <dbReference type="NCBI Taxonomy" id="2665665"/>
    <lineage>
        <taxon>Bacteria</taxon>
        <taxon>Bacillati</taxon>
        <taxon>Bacillota</taxon>
        <taxon>Bacilli</taxon>
        <taxon>Bacillales</taxon>
        <taxon>Sporolactobacillaceae</taxon>
        <taxon>Scopulibacillus</taxon>
    </lineage>
</organism>
<evidence type="ECO:0000313" key="5">
    <source>
        <dbReference type="Proteomes" id="UP001596505"/>
    </source>
</evidence>
<dbReference type="HAMAP" id="MF_00667">
    <property type="entry name" value="SspH"/>
    <property type="match status" value="1"/>
</dbReference>
<dbReference type="InterPro" id="IPR012610">
    <property type="entry name" value="SASP_SspH"/>
</dbReference>
<protein>
    <submittedName>
        <fullName evidence="4">H-type small acid-soluble spore protein</fullName>
    </submittedName>
</protein>
<evidence type="ECO:0000313" key="4">
    <source>
        <dbReference type="EMBL" id="MFC7393438.1"/>
    </source>
</evidence>
<name>A0ABW2PVK2_9BACL</name>
<dbReference type="Pfam" id="PF08141">
    <property type="entry name" value="SspH"/>
    <property type="match status" value="1"/>
</dbReference>
<dbReference type="NCBIfam" id="TIGR02861">
    <property type="entry name" value="SASP_H"/>
    <property type="match status" value="1"/>
</dbReference>
<dbReference type="Proteomes" id="UP001596505">
    <property type="component" value="Unassembled WGS sequence"/>
</dbReference>
<keyword evidence="3" id="KW-0749">Sporulation</keyword>
<proteinExistence type="inferred from homology"/>
<accession>A0ABW2PVK2</accession>
<comment type="caution">
    <text evidence="4">The sequence shown here is derived from an EMBL/GenBank/DDBJ whole genome shotgun (WGS) entry which is preliminary data.</text>
</comment>
<evidence type="ECO:0000256" key="3">
    <source>
        <dbReference type="ARBA" id="ARBA00022969"/>
    </source>
</evidence>
<evidence type="ECO:0000256" key="2">
    <source>
        <dbReference type="ARBA" id="ARBA00006573"/>
    </source>
</evidence>
<evidence type="ECO:0000256" key="1">
    <source>
        <dbReference type="ARBA" id="ARBA00004288"/>
    </source>
</evidence>